<feature type="domain" description="Response regulatory" evidence="4">
    <location>
        <begin position="4"/>
        <end position="119"/>
    </location>
</feature>
<dbReference type="PANTHER" id="PTHR45138">
    <property type="entry name" value="REGULATORY COMPONENTS OF SENSORY TRANSDUCTION SYSTEM"/>
    <property type="match status" value="1"/>
</dbReference>
<accession>A0A2G5K4F1</accession>
<dbReference type="PROSITE" id="PS50110">
    <property type="entry name" value="RESPONSE_REGULATORY"/>
    <property type="match status" value="1"/>
</dbReference>
<dbReference type="Proteomes" id="UP000231516">
    <property type="component" value="Unassembled WGS sequence"/>
</dbReference>
<dbReference type="SUPFAM" id="SSF55073">
    <property type="entry name" value="Nucleotide cyclase"/>
    <property type="match status" value="1"/>
</dbReference>
<dbReference type="InterPro" id="IPR000160">
    <property type="entry name" value="GGDEF_dom"/>
</dbReference>
<dbReference type="RefSeq" id="WP_165775688.1">
    <property type="nucleotide sequence ID" value="NZ_MDGM01000012.1"/>
</dbReference>
<dbReference type="InterPro" id="IPR043128">
    <property type="entry name" value="Rev_trsase/Diguanyl_cyclase"/>
</dbReference>
<dbReference type="Pfam" id="PF00990">
    <property type="entry name" value="GGDEF"/>
    <property type="match status" value="1"/>
</dbReference>
<dbReference type="InterPro" id="IPR050469">
    <property type="entry name" value="Diguanylate_Cyclase"/>
</dbReference>
<evidence type="ECO:0000313" key="7">
    <source>
        <dbReference type="Proteomes" id="UP000231516"/>
    </source>
</evidence>
<dbReference type="EMBL" id="MDGM01000012">
    <property type="protein sequence ID" value="PIB24427.1"/>
    <property type="molecule type" value="Genomic_DNA"/>
</dbReference>
<dbReference type="EC" id="2.7.7.65" evidence="1"/>
<protein>
    <recommendedName>
        <fullName evidence="1">diguanylate cyclase</fullName>
        <ecNumber evidence="1">2.7.7.65</ecNumber>
    </recommendedName>
</protein>
<dbReference type="Gene3D" id="3.40.50.2300">
    <property type="match status" value="1"/>
</dbReference>
<evidence type="ECO:0000256" key="1">
    <source>
        <dbReference type="ARBA" id="ARBA00012528"/>
    </source>
</evidence>
<evidence type="ECO:0000259" key="4">
    <source>
        <dbReference type="PROSITE" id="PS50110"/>
    </source>
</evidence>
<organism evidence="6 7">
    <name type="scientific">Paramylibacter kogurei</name>
    <dbReference type="NCBI Taxonomy" id="1889778"/>
    <lineage>
        <taxon>Bacteria</taxon>
        <taxon>Pseudomonadati</taxon>
        <taxon>Pseudomonadota</taxon>
        <taxon>Alphaproteobacteria</taxon>
        <taxon>Rhodobacterales</taxon>
        <taxon>Paracoccaceae</taxon>
        <taxon>Paramylibacter</taxon>
    </lineage>
</organism>
<dbReference type="GO" id="GO:0043709">
    <property type="term" value="P:cell adhesion involved in single-species biofilm formation"/>
    <property type="evidence" value="ECO:0007669"/>
    <property type="project" value="TreeGrafter"/>
</dbReference>
<dbReference type="PANTHER" id="PTHR45138:SF9">
    <property type="entry name" value="DIGUANYLATE CYCLASE DGCM-RELATED"/>
    <property type="match status" value="1"/>
</dbReference>
<dbReference type="GO" id="GO:0052621">
    <property type="term" value="F:diguanylate cyclase activity"/>
    <property type="evidence" value="ECO:0007669"/>
    <property type="project" value="UniProtKB-EC"/>
</dbReference>
<dbReference type="InterPro" id="IPR011006">
    <property type="entry name" value="CheY-like_superfamily"/>
</dbReference>
<dbReference type="CDD" id="cd01949">
    <property type="entry name" value="GGDEF"/>
    <property type="match status" value="1"/>
</dbReference>
<dbReference type="SMART" id="SM00448">
    <property type="entry name" value="REC"/>
    <property type="match status" value="1"/>
</dbReference>
<keyword evidence="7" id="KW-1185">Reference proteome</keyword>
<comment type="catalytic activity">
    <reaction evidence="2">
        <text>2 GTP = 3',3'-c-di-GMP + 2 diphosphate</text>
        <dbReference type="Rhea" id="RHEA:24898"/>
        <dbReference type="ChEBI" id="CHEBI:33019"/>
        <dbReference type="ChEBI" id="CHEBI:37565"/>
        <dbReference type="ChEBI" id="CHEBI:58805"/>
        <dbReference type="EC" id="2.7.7.65"/>
    </reaction>
</comment>
<dbReference type="FunFam" id="3.30.70.270:FF:000001">
    <property type="entry name" value="Diguanylate cyclase domain protein"/>
    <property type="match status" value="1"/>
</dbReference>
<dbReference type="PROSITE" id="PS50887">
    <property type="entry name" value="GGDEF"/>
    <property type="match status" value="1"/>
</dbReference>
<dbReference type="GO" id="GO:1902201">
    <property type="term" value="P:negative regulation of bacterial-type flagellum-dependent cell motility"/>
    <property type="evidence" value="ECO:0007669"/>
    <property type="project" value="TreeGrafter"/>
</dbReference>
<comment type="caution">
    <text evidence="3">Lacks conserved residue(s) required for the propagation of feature annotation.</text>
</comment>
<feature type="domain" description="GGDEF" evidence="5">
    <location>
        <begin position="322"/>
        <end position="456"/>
    </location>
</feature>
<comment type="caution">
    <text evidence="6">The sequence shown here is derived from an EMBL/GenBank/DDBJ whole genome shotgun (WGS) entry which is preliminary data.</text>
</comment>
<dbReference type="GO" id="GO:0000160">
    <property type="term" value="P:phosphorelay signal transduction system"/>
    <property type="evidence" value="ECO:0007669"/>
    <property type="project" value="InterPro"/>
</dbReference>
<dbReference type="AlphaFoldDB" id="A0A2G5K4F1"/>
<name>A0A2G5K4F1_9RHOB</name>
<dbReference type="SMART" id="SM00267">
    <property type="entry name" value="GGDEF"/>
    <property type="match status" value="1"/>
</dbReference>
<evidence type="ECO:0000256" key="2">
    <source>
        <dbReference type="ARBA" id="ARBA00034247"/>
    </source>
</evidence>
<dbReference type="GO" id="GO:0005886">
    <property type="term" value="C:plasma membrane"/>
    <property type="evidence" value="ECO:0007669"/>
    <property type="project" value="TreeGrafter"/>
</dbReference>
<proteinExistence type="predicted"/>
<dbReference type="NCBIfam" id="TIGR00254">
    <property type="entry name" value="GGDEF"/>
    <property type="match status" value="1"/>
</dbReference>
<dbReference type="Gene3D" id="3.30.70.270">
    <property type="match status" value="1"/>
</dbReference>
<sequence length="456" mass="51059">MPGKILVADPIVTNRIALKMLLSKEYFDLCLIGCPDGICDTILKRRADVVLLSQRFATTTGYDVCRTIKSNPDTSDIPVIIINDTKPQNWVLAEDCGADDLISMALDKTYLIQRIRTLYRRKAELDASLIHLHAAELVGFSETTPSAFQHAKKNLNVHILDDGSLFCDQIAASLSRCKTKRVSINNTPTSLMKDIACADVIIIPFLDKLFRSDHAIVWKINALIKETAIPVLVVFEHANAQSHAMAVRLGLSEYSCGSENLARLGLRVQSIVHFTKRKSSTREILSNHVQEAKMDSLTGLYNRRYGMKYLSHLMHKPNAKTKPLAVMMLDLDNFKTLNDTHGHVIGDQILNELGDVLKNSVRSADMIMRIGGEEFLIMLPDCFLPTAQTIAQRILDKIRTVEFVSDKLEKRLHVTASIGIAIHDGRETKDSLISRADAALFQSKKHGRDQFHFCKV</sequence>
<dbReference type="InterPro" id="IPR001789">
    <property type="entry name" value="Sig_transdc_resp-reg_receiver"/>
</dbReference>
<gene>
    <name evidence="6" type="ORF">BFP76_04265</name>
</gene>
<dbReference type="SUPFAM" id="SSF52172">
    <property type="entry name" value="CheY-like"/>
    <property type="match status" value="1"/>
</dbReference>
<reference evidence="6 7" key="1">
    <citation type="submission" date="2016-08" db="EMBL/GenBank/DDBJ databases">
        <title>Draft genome of Amylibacter sp. strain 4G11.</title>
        <authorList>
            <person name="Wong S.-K."/>
            <person name="Hamasaki K."/>
            <person name="Yoshizawa S."/>
        </authorList>
    </citation>
    <scope>NUCLEOTIDE SEQUENCE [LARGE SCALE GENOMIC DNA]</scope>
    <source>
        <strain evidence="6 7">4G11</strain>
    </source>
</reference>
<evidence type="ECO:0000313" key="6">
    <source>
        <dbReference type="EMBL" id="PIB24427.1"/>
    </source>
</evidence>
<evidence type="ECO:0000256" key="3">
    <source>
        <dbReference type="PROSITE-ProRule" id="PRU00169"/>
    </source>
</evidence>
<dbReference type="InterPro" id="IPR029787">
    <property type="entry name" value="Nucleotide_cyclase"/>
</dbReference>
<evidence type="ECO:0000259" key="5">
    <source>
        <dbReference type="PROSITE" id="PS50887"/>
    </source>
</evidence>